<comment type="similarity">
    <text evidence="2">Belongs to the major facilitator superfamily. Monocarboxylate porter (TC 2.A.1.13) family.</text>
</comment>
<keyword evidence="7" id="KW-1185">Reference proteome</keyword>
<dbReference type="PANTHER" id="PTHR11360:SF234">
    <property type="entry name" value="MFS-TYPE TRANSPORTER DBAD-RELATED"/>
    <property type="match status" value="1"/>
</dbReference>
<feature type="transmembrane region" description="Helical" evidence="4">
    <location>
        <begin position="311"/>
        <end position="334"/>
    </location>
</feature>
<dbReference type="GO" id="GO:0016020">
    <property type="term" value="C:membrane"/>
    <property type="evidence" value="ECO:0007669"/>
    <property type="project" value="UniProtKB-SubCell"/>
</dbReference>
<feature type="transmembrane region" description="Helical" evidence="4">
    <location>
        <begin position="214"/>
        <end position="240"/>
    </location>
</feature>
<dbReference type="AlphaFoldDB" id="A0A8H5FPI7"/>
<feature type="transmembrane region" description="Helical" evidence="4">
    <location>
        <begin position="279"/>
        <end position="299"/>
    </location>
</feature>
<feature type="transmembrane region" description="Helical" evidence="4">
    <location>
        <begin position="445"/>
        <end position="464"/>
    </location>
</feature>
<dbReference type="PROSITE" id="PS50850">
    <property type="entry name" value="MFS"/>
    <property type="match status" value="1"/>
</dbReference>
<sequence length="601" mass="65311">MNSTMERANAEDEEPGHDVQRVWGPDDELNVERPESVKGDSKVGLSLGRLLRTEYSCAPLTAASASSSCLFFPSLLSFLLFPDVWLHGYIELWLPAGSPNAENILKGLCYFLSATPFFGVLVRSVGRHFSAPPLPSSQFVSLGEMSNGTSASEEDSKLGEKSSQETSNAGSETAQGCEKGFRTDPQDDFPDGGLRAWIVVIGVLTRRETSPLDFFDYILTTSAIYRFGFVNSWGVFQAYYQQDLLRAESPSTISWIGSIQYSLVFFPGLIVGRLFDLGYFRVLFITSGLFLVVATFLAAQCTEYWQLLLSQGIMAGLGCGGLFTCSNSIIAHWFKKKRGRALGYMAVGSALSGTTIPIIVKNLLPVVGFRWTMRTLAFIFLLAVTVCNLTMKPRLPPVNVKGGLFNFAVFKHLPYTLYCLSIFISFLGMYTVMTFISTSAAQTESIPPGLAFYFVTFVNASSLLGRWSAGVLADIIGPLNVMAPATVIVGVATYAWPFARSTASLVIISIFYGFAIGSFVSLLPKPAMNFGAEGDVGRRVGMFLTIAAFAVLAGPPISGAIERRTGRFEDMAFYAGSAVMLGCSLMLVCRYVVLGKLIGKV</sequence>
<evidence type="ECO:0000313" key="7">
    <source>
        <dbReference type="Proteomes" id="UP000559027"/>
    </source>
</evidence>
<organism evidence="6 7">
    <name type="scientific">Leucocoprinus leucothites</name>
    <dbReference type="NCBI Taxonomy" id="201217"/>
    <lineage>
        <taxon>Eukaryota</taxon>
        <taxon>Fungi</taxon>
        <taxon>Dikarya</taxon>
        <taxon>Basidiomycota</taxon>
        <taxon>Agaricomycotina</taxon>
        <taxon>Agaricomycetes</taxon>
        <taxon>Agaricomycetidae</taxon>
        <taxon>Agaricales</taxon>
        <taxon>Agaricineae</taxon>
        <taxon>Agaricaceae</taxon>
        <taxon>Leucocoprinus</taxon>
    </lineage>
</organism>
<evidence type="ECO:0000256" key="4">
    <source>
        <dbReference type="SAM" id="Phobius"/>
    </source>
</evidence>
<feature type="region of interest" description="Disordered" evidence="3">
    <location>
        <begin position="144"/>
        <end position="188"/>
    </location>
</feature>
<name>A0A8H5FPI7_9AGAR</name>
<dbReference type="InterPro" id="IPR020846">
    <property type="entry name" value="MFS_dom"/>
</dbReference>
<feature type="transmembrane region" description="Helical" evidence="4">
    <location>
        <begin position="543"/>
        <end position="561"/>
    </location>
</feature>
<feature type="transmembrane region" description="Helical" evidence="4">
    <location>
        <begin position="341"/>
        <end position="359"/>
    </location>
</feature>
<dbReference type="InterPro" id="IPR050327">
    <property type="entry name" value="Proton-linked_MCT"/>
</dbReference>
<dbReference type="Proteomes" id="UP000559027">
    <property type="component" value="Unassembled WGS sequence"/>
</dbReference>
<dbReference type="SUPFAM" id="SSF103473">
    <property type="entry name" value="MFS general substrate transporter"/>
    <property type="match status" value="1"/>
</dbReference>
<dbReference type="CDD" id="cd17352">
    <property type="entry name" value="MFS_MCT_SLC16"/>
    <property type="match status" value="1"/>
</dbReference>
<evidence type="ECO:0000256" key="1">
    <source>
        <dbReference type="ARBA" id="ARBA00004141"/>
    </source>
</evidence>
<feature type="transmembrane region" description="Helical" evidence="4">
    <location>
        <begin position="252"/>
        <end position="272"/>
    </location>
</feature>
<dbReference type="InterPro" id="IPR036259">
    <property type="entry name" value="MFS_trans_sf"/>
</dbReference>
<proteinExistence type="inferred from homology"/>
<feature type="transmembrane region" description="Helical" evidence="4">
    <location>
        <begin position="371"/>
        <end position="391"/>
    </location>
</feature>
<evidence type="ECO:0000256" key="2">
    <source>
        <dbReference type="ARBA" id="ARBA00006727"/>
    </source>
</evidence>
<dbReference type="GO" id="GO:0022857">
    <property type="term" value="F:transmembrane transporter activity"/>
    <property type="evidence" value="ECO:0007669"/>
    <property type="project" value="InterPro"/>
</dbReference>
<feature type="domain" description="Major facilitator superfamily (MFS) profile" evidence="5">
    <location>
        <begin position="414"/>
        <end position="601"/>
    </location>
</feature>
<feature type="compositionally biased region" description="Basic and acidic residues" evidence="3">
    <location>
        <begin position="154"/>
        <end position="163"/>
    </location>
</feature>
<dbReference type="InterPro" id="IPR011701">
    <property type="entry name" value="MFS"/>
</dbReference>
<dbReference type="Pfam" id="PF07690">
    <property type="entry name" value="MFS_1"/>
    <property type="match status" value="1"/>
</dbReference>
<dbReference type="EMBL" id="JAACJO010000065">
    <property type="protein sequence ID" value="KAF5344399.1"/>
    <property type="molecule type" value="Genomic_DNA"/>
</dbReference>
<keyword evidence="4" id="KW-1133">Transmembrane helix</keyword>
<evidence type="ECO:0000313" key="6">
    <source>
        <dbReference type="EMBL" id="KAF5344399.1"/>
    </source>
</evidence>
<comment type="subcellular location">
    <subcellularLocation>
        <location evidence="1">Membrane</location>
        <topology evidence="1">Multi-pass membrane protein</topology>
    </subcellularLocation>
</comment>
<feature type="transmembrane region" description="Helical" evidence="4">
    <location>
        <begin position="573"/>
        <end position="593"/>
    </location>
</feature>
<feature type="region of interest" description="Disordered" evidence="3">
    <location>
        <begin position="1"/>
        <end position="35"/>
    </location>
</feature>
<dbReference type="PANTHER" id="PTHR11360">
    <property type="entry name" value="MONOCARBOXYLATE TRANSPORTER"/>
    <property type="match status" value="1"/>
</dbReference>
<feature type="transmembrane region" description="Helical" evidence="4">
    <location>
        <begin position="502"/>
        <end position="523"/>
    </location>
</feature>
<evidence type="ECO:0000259" key="5">
    <source>
        <dbReference type="PROSITE" id="PS50850"/>
    </source>
</evidence>
<gene>
    <name evidence="6" type="ORF">D9756_011345</name>
</gene>
<keyword evidence="4" id="KW-0472">Membrane</keyword>
<feature type="transmembrane region" description="Helical" evidence="4">
    <location>
        <begin position="412"/>
        <end position="433"/>
    </location>
</feature>
<keyword evidence="4" id="KW-0812">Transmembrane</keyword>
<feature type="transmembrane region" description="Helical" evidence="4">
    <location>
        <begin position="471"/>
        <end position="496"/>
    </location>
</feature>
<dbReference type="OrthoDB" id="6509908at2759"/>
<reference evidence="6 7" key="1">
    <citation type="journal article" date="2020" name="ISME J.">
        <title>Uncovering the hidden diversity of litter-decomposition mechanisms in mushroom-forming fungi.</title>
        <authorList>
            <person name="Floudas D."/>
            <person name="Bentzer J."/>
            <person name="Ahren D."/>
            <person name="Johansson T."/>
            <person name="Persson P."/>
            <person name="Tunlid A."/>
        </authorList>
    </citation>
    <scope>NUCLEOTIDE SEQUENCE [LARGE SCALE GENOMIC DNA]</scope>
    <source>
        <strain evidence="6 7">CBS 146.42</strain>
    </source>
</reference>
<feature type="compositionally biased region" description="Polar residues" evidence="3">
    <location>
        <begin position="164"/>
        <end position="174"/>
    </location>
</feature>
<comment type="caution">
    <text evidence="6">The sequence shown here is derived from an EMBL/GenBank/DDBJ whole genome shotgun (WGS) entry which is preliminary data.</text>
</comment>
<protein>
    <recommendedName>
        <fullName evidence="5">Major facilitator superfamily (MFS) profile domain-containing protein</fullName>
    </recommendedName>
</protein>
<dbReference type="Gene3D" id="1.20.1250.20">
    <property type="entry name" value="MFS general substrate transporter like domains"/>
    <property type="match status" value="1"/>
</dbReference>
<evidence type="ECO:0000256" key="3">
    <source>
        <dbReference type="SAM" id="MobiDB-lite"/>
    </source>
</evidence>
<accession>A0A8H5FPI7</accession>